<dbReference type="FunFam" id="3.20.20.210:FF:000001">
    <property type="entry name" value="Uroporphyrinogen decarboxylase"/>
    <property type="match status" value="1"/>
</dbReference>
<dbReference type="NCBIfam" id="TIGR01464">
    <property type="entry name" value="hemE"/>
    <property type="match status" value="1"/>
</dbReference>
<keyword evidence="11 12" id="KW-0627">Porphyrin biosynthesis</keyword>
<evidence type="ECO:0000256" key="6">
    <source>
        <dbReference type="ARBA" id="ARBA00012288"/>
    </source>
</evidence>
<reference evidence="17 18" key="1">
    <citation type="submission" date="2018-04" db="EMBL/GenBank/DDBJ databases">
        <title>Genomic Encyclopedia of Type Strains, Phase IV (KMG-IV): sequencing the most valuable type-strain genomes for metagenomic binning, comparative biology and taxonomic classification.</title>
        <authorList>
            <person name="Goeker M."/>
        </authorList>
    </citation>
    <scope>NUCLEOTIDE SEQUENCE [LARGE SCALE GENOMIC DNA]</scope>
    <source>
        <strain evidence="17 18">DSM 10065</strain>
    </source>
</reference>
<dbReference type="Pfam" id="PF01208">
    <property type="entry name" value="URO-D"/>
    <property type="match status" value="1"/>
</dbReference>
<dbReference type="EC" id="4.1.1.37" evidence="6 12"/>
<dbReference type="Proteomes" id="UP000246145">
    <property type="component" value="Unassembled WGS sequence"/>
</dbReference>
<evidence type="ECO:0000256" key="10">
    <source>
        <dbReference type="ARBA" id="ARBA00023239"/>
    </source>
</evidence>
<feature type="binding site" evidence="12">
    <location>
        <position position="155"/>
    </location>
    <ligand>
        <name>substrate</name>
    </ligand>
</feature>
<keyword evidence="9 12" id="KW-0210">Decarboxylase</keyword>
<evidence type="ECO:0000256" key="5">
    <source>
        <dbReference type="ARBA" id="ARBA00011738"/>
    </source>
</evidence>
<accession>A0A2U1CQC6</accession>
<evidence type="ECO:0000256" key="1">
    <source>
        <dbReference type="ARBA" id="ARBA00002448"/>
    </source>
</evidence>
<feature type="binding site" evidence="12">
    <location>
        <position position="210"/>
    </location>
    <ligand>
        <name>substrate</name>
    </ligand>
</feature>
<dbReference type="GO" id="GO:0005829">
    <property type="term" value="C:cytosol"/>
    <property type="evidence" value="ECO:0007669"/>
    <property type="project" value="TreeGrafter"/>
</dbReference>
<proteinExistence type="inferred from homology"/>
<keyword evidence="18" id="KW-1185">Reference proteome</keyword>
<dbReference type="Gene3D" id="3.20.20.210">
    <property type="match status" value="1"/>
</dbReference>
<dbReference type="SUPFAM" id="SSF51726">
    <property type="entry name" value="UROD/MetE-like"/>
    <property type="match status" value="1"/>
</dbReference>
<evidence type="ECO:0000313" key="17">
    <source>
        <dbReference type="EMBL" id="PVY68085.1"/>
    </source>
</evidence>
<dbReference type="RefSeq" id="WP_017523651.1">
    <property type="nucleotide sequence ID" value="NZ_JACCEX010000001.1"/>
</dbReference>
<comment type="caution">
    <text evidence="17">The sequence shown here is derived from an EMBL/GenBank/DDBJ whole genome shotgun (WGS) entry which is preliminary data.</text>
</comment>
<evidence type="ECO:0000256" key="9">
    <source>
        <dbReference type="ARBA" id="ARBA00022793"/>
    </source>
</evidence>
<feature type="binding site" evidence="12">
    <location>
        <position position="330"/>
    </location>
    <ligand>
        <name>substrate</name>
    </ligand>
</feature>
<evidence type="ECO:0000259" key="15">
    <source>
        <dbReference type="PROSITE" id="PS00906"/>
    </source>
</evidence>
<dbReference type="PROSITE" id="PS00906">
    <property type="entry name" value="UROD_1"/>
    <property type="match status" value="1"/>
</dbReference>
<comment type="catalytic activity">
    <reaction evidence="12 13">
        <text>uroporphyrinogen III + 4 H(+) = coproporphyrinogen III + 4 CO2</text>
        <dbReference type="Rhea" id="RHEA:19865"/>
        <dbReference type="ChEBI" id="CHEBI:15378"/>
        <dbReference type="ChEBI" id="CHEBI:16526"/>
        <dbReference type="ChEBI" id="CHEBI:57308"/>
        <dbReference type="ChEBI" id="CHEBI:57309"/>
        <dbReference type="EC" id="4.1.1.37"/>
    </reaction>
</comment>
<keyword evidence="10 12" id="KW-0456">Lyase</keyword>
<dbReference type="PANTHER" id="PTHR21091">
    <property type="entry name" value="METHYLTETRAHYDROFOLATE:HOMOCYSTEINE METHYLTRANSFERASE RELATED"/>
    <property type="match status" value="1"/>
</dbReference>
<dbReference type="InterPro" id="IPR000257">
    <property type="entry name" value="Uroporphyrinogen_deCOase"/>
</dbReference>
<evidence type="ECO:0000256" key="11">
    <source>
        <dbReference type="ARBA" id="ARBA00023244"/>
    </source>
</evidence>
<evidence type="ECO:0000256" key="7">
    <source>
        <dbReference type="ARBA" id="ARBA00014308"/>
    </source>
</evidence>
<keyword evidence="8 12" id="KW-0963">Cytoplasm</keyword>
<evidence type="ECO:0000259" key="16">
    <source>
        <dbReference type="PROSITE" id="PS00907"/>
    </source>
</evidence>
<dbReference type="EMBL" id="QEKO01000001">
    <property type="protein sequence ID" value="PVY68085.1"/>
    <property type="molecule type" value="Genomic_DNA"/>
</dbReference>
<comment type="pathway">
    <text evidence="3 12 13">Porphyrin-containing compound metabolism; protoporphyrin-IX biosynthesis; coproporphyrinogen-III from 5-aminolevulinate: step 4/4.</text>
</comment>
<feature type="binding site" evidence="12">
    <location>
        <position position="79"/>
    </location>
    <ligand>
        <name>substrate</name>
    </ligand>
</feature>
<sequence>MSSPTLKNDVFLRALLREPVPYTPLWLMRQAGRYLPEYNETRARAGSFLGLAQNPQYACEVTLQPLQRFDLDAAILFSDILTIPHAMGLGLDFVAGEGPRFARPVRTEEDVARLAVPDMSQLQYVFDAVSLVRKELDGKVPLIGFAGSPWTIGCYMVEGQGSDDYRLIKSMLYARPDLLHRMLNINAQATSQYLNAQIQAGAQAVMIFDSWGGVLADTLFQEFSLAYTRQVVQGLTREREGRRVPVIVFTKGGGMWLEDIAASGCDAVGLDWTVNLAQARRRTQDKVALQGNIDPMALFGGDEAIRAEARRVIDDFGPVGEGGHVFNLGHGISRFTPPEAVASLVDEVHSYSRGKH</sequence>
<dbReference type="InterPro" id="IPR006361">
    <property type="entry name" value="Uroporphyrinogen_deCO2ase_HemE"/>
</dbReference>
<comment type="subunit">
    <text evidence="5 12">Homodimer.</text>
</comment>
<dbReference type="PROSITE" id="PS00907">
    <property type="entry name" value="UROD_2"/>
    <property type="match status" value="1"/>
</dbReference>
<comment type="similarity">
    <text evidence="4 12 14">Belongs to the uroporphyrinogen decarboxylase family.</text>
</comment>
<comment type="subcellular location">
    <subcellularLocation>
        <location evidence="2 12">Cytoplasm</location>
    </subcellularLocation>
</comment>
<evidence type="ECO:0000256" key="12">
    <source>
        <dbReference type="HAMAP-Rule" id="MF_00218"/>
    </source>
</evidence>
<dbReference type="AlphaFoldDB" id="A0A2U1CQC6"/>
<dbReference type="GO" id="GO:0004853">
    <property type="term" value="F:uroporphyrinogen decarboxylase activity"/>
    <property type="evidence" value="ECO:0007669"/>
    <property type="project" value="UniProtKB-UniRule"/>
</dbReference>
<dbReference type="GO" id="GO:0019353">
    <property type="term" value="P:protoporphyrinogen IX biosynthetic process from glutamate"/>
    <property type="evidence" value="ECO:0007669"/>
    <property type="project" value="TreeGrafter"/>
</dbReference>
<dbReference type="HAMAP" id="MF_00218">
    <property type="entry name" value="URO_D"/>
    <property type="match status" value="1"/>
</dbReference>
<evidence type="ECO:0000256" key="4">
    <source>
        <dbReference type="ARBA" id="ARBA00009935"/>
    </source>
</evidence>
<dbReference type="OrthoDB" id="9806656at2"/>
<dbReference type="UniPathway" id="UPA00251">
    <property type="reaction ID" value="UER00321"/>
</dbReference>
<dbReference type="InterPro" id="IPR038071">
    <property type="entry name" value="UROD/MetE-like_sf"/>
</dbReference>
<evidence type="ECO:0000256" key="8">
    <source>
        <dbReference type="ARBA" id="ARBA00022490"/>
    </source>
</evidence>
<feature type="binding site" evidence="12">
    <location>
        <begin position="29"/>
        <end position="33"/>
    </location>
    <ligand>
        <name>substrate</name>
    </ligand>
</feature>
<dbReference type="CDD" id="cd00717">
    <property type="entry name" value="URO-D"/>
    <property type="match status" value="1"/>
</dbReference>
<comment type="function">
    <text evidence="1 12">Catalyzes the decarboxylation of four acetate groups of uroporphyrinogen-III to yield coproporphyrinogen-III.</text>
</comment>
<evidence type="ECO:0000256" key="2">
    <source>
        <dbReference type="ARBA" id="ARBA00004496"/>
    </source>
</evidence>
<gene>
    <name evidence="12" type="primary">hemE</name>
    <name evidence="17" type="ORF">C7440_0473</name>
</gene>
<evidence type="ECO:0000313" key="18">
    <source>
        <dbReference type="Proteomes" id="UP000246145"/>
    </source>
</evidence>
<feature type="domain" description="Uroporphyrinogen decarboxylase (URO-D)" evidence="15">
    <location>
        <begin position="24"/>
        <end position="33"/>
    </location>
</feature>
<protein>
    <recommendedName>
        <fullName evidence="7 12">Uroporphyrinogen decarboxylase</fullName>
        <shortName evidence="12">UPD</shortName>
        <shortName evidence="12">URO-D</shortName>
        <ecNumber evidence="6 12">4.1.1.37</ecNumber>
    </recommendedName>
</protein>
<organism evidence="17 18">
    <name type="scientific">Pusillimonas noertemannii</name>
    <dbReference type="NCBI Taxonomy" id="305977"/>
    <lineage>
        <taxon>Bacteria</taxon>
        <taxon>Pseudomonadati</taxon>
        <taxon>Pseudomonadota</taxon>
        <taxon>Betaproteobacteria</taxon>
        <taxon>Burkholderiales</taxon>
        <taxon>Alcaligenaceae</taxon>
        <taxon>Pusillimonas</taxon>
    </lineage>
</organism>
<feature type="site" description="Transition state stabilizer" evidence="12">
    <location>
        <position position="79"/>
    </location>
</feature>
<name>A0A2U1CQC6_9BURK</name>
<evidence type="ECO:0000256" key="3">
    <source>
        <dbReference type="ARBA" id="ARBA00004804"/>
    </source>
</evidence>
<comment type="caution">
    <text evidence="12">Lacks conserved residue(s) required for the propagation of feature annotation.</text>
</comment>
<evidence type="ECO:0000256" key="13">
    <source>
        <dbReference type="RuleBase" id="RU000554"/>
    </source>
</evidence>
<evidence type="ECO:0000256" key="14">
    <source>
        <dbReference type="RuleBase" id="RU004169"/>
    </source>
</evidence>
<dbReference type="STRING" id="1231391.GCA_000308195_01283"/>
<feature type="domain" description="Uroporphyrinogen decarboxylase (URO-D)" evidence="16">
    <location>
        <begin position="143"/>
        <end position="159"/>
    </location>
</feature>
<dbReference type="PANTHER" id="PTHR21091:SF169">
    <property type="entry name" value="UROPORPHYRINOGEN DECARBOXYLASE"/>
    <property type="match status" value="1"/>
</dbReference>